<evidence type="ECO:0000313" key="1">
    <source>
        <dbReference type="EMBL" id="MDR6241797.1"/>
    </source>
</evidence>
<evidence type="ECO:0000313" key="2">
    <source>
        <dbReference type="Proteomes" id="UP001185092"/>
    </source>
</evidence>
<dbReference type="RefSeq" id="WP_309942898.1">
    <property type="nucleotide sequence ID" value="NZ_AP025307.1"/>
</dbReference>
<dbReference type="EMBL" id="JAVDQD010000012">
    <property type="protein sequence ID" value="MDR6241797.1"/>
    <property type="molecule type" value="Genomic_DNA"/>
</dbReference>
<sequence>MDGIERALNLNKPFVFDSDITDGCYEWLIEGLDFATKAANNPKDEVNWQIECIKLLQSDSPLRNEHANMQKSINKSFFDKINNS</sequence>
<dbReference type="AlphaFoldDB" id="A0AAE4BVD9"/>
<dbReference type="Proteomes" id="UP001185092">
    <property type="component" value="Unassembled WGS sequence"/>
</dbReference>
<accession>A0AAE4BVD9</accession>
<keyword evidence="2" id="KW-1185">Reference proteome</keyword>
<protein>
    <submittedName>
        <fullName evidence="1">Uncharacterized protein</fullName>
    </submittedName>
</protein>
<gene>
    <name evidence="1" type="ORF">HNQ88_004884</name>
</gene>
<name>A0AAE4BVD9_9BACT</name>
<organism evidence="1 2">
    <name type="scientific">Aureibacter tunicatorum</name>
    <dbReference type="NCBI Taxonomy" id="866807"/>
    <lineage>
        <taxon>Bacteria</taxon>
        <taxon>Pseudomonadati</taxon>
        <taxon>Bacteroidota</taxon>
        <taxon>Cytophagia</taxon>
        <taxon>Cytophagales</taxon>
        <taxon>Persicobacteraceae</taxon>
        <taxon>Aureibacter</taxon>
    </lineage>
</organism>
<reference evidence="1" key="1">
    <citation type="submission" date="2023-07" db="EMBL/GenBank/DDBJ databases">
        <title>Genomic Encyclopedia of Type Strains, Phase IV (KMG-IV): sequencing the most valuable type-strain genomes for metagenomic binning, comparative biology and taxonomic classification.</title>
        <authorList>
            <person name="Goeker M."/>
        </authorList>
    </citation>
    <scope>NUCLEOTIDE SEQUENCE</scope>
    <source>
        <strain evidence="1">DSM 26174</strain>
    </source>
</reference>
<comment type="caution">
    <text evidence="1">The sequence shown here is derived from an EMBL/GenBank/DDBJ whole genome shotgun (WGS) entry which is preliminary data.</text>
</comment>
<proteinExistence type="predicted"/>